<keyword evidence="1" id="KW-0812">Transmembrane</keyword>
<dbReference type="AlphaFoldDB" id="A0A516PX32"/>
<evidence type="ECO:0000256" key="1">
    <source>
        <dbReference type="SAM" id="Phobius"/>
    </source>
</evidence>
<dbReference type="RefSeq" id="WP_143985701.1">
    <property type="nucleotide sequence ID" value="NZ_CP041692.1"/>
</dbReference>
<dbReference type="Proteomes" id="UP000319263">
    <property type="component" value="Chromosome"/>
</dbReference>
<keyword evidence="1" id="KW-0472">Membrane</keyword>
<keyword evidence="1" id="KW-1133">Transmembrane helix</keyword>
<proteinExistence type="predicted"/>
<dbReference type="EMBL" id="CP041692">
    <property type="protein sequence ID" value="QDP95733.1"/>
    <property type="molecule type" value="Genomic_DNA"/>
</dbReference>
<reference evidence="2 3" key="1">
    <citation type="submission" date="2019-07" db="EMBL/GenBank/DDBJ databases">
        <title>Microlunatus dokdonensis sp. nov. isolated from the rhizospheric soil of the wild plant Elymus tsukushiensis.</title>
        <authorList>
            <person name="Ghim S.-Y."/>
            <person name="Hwang Y.-J."/>
            <person name="Son J.-S."/>
            <person name="Shin J.-H."/>
        </authorList>
    </citation>
    <scope>NUCLEOTIDE SEQUENCE [LARGE SCALE GENOMIC DNA]</scope>
    <source>
        <strain evidence="2 3">KUDC0627</strain>
    </source>
</reference>
<keyword evidence="3" id="KW-1185">Reference proteome</keyword>
<dbReference type="KEGG" id="mik:FOE78_07290"/>
<evidence type="ECO:0000313" key="3">
    <source>
        <dbReference type="Proteomes" id="UP000319263"/>
    </source>
</evidence>
<sequence length="142" mass="15219">MIIWNRWGFLVLLFLGIGVVGGFGLAALAGVPGDGGPLVGLFVGIGLVVAGALLYVLDRFVLSRWDKPTPTLVQERLSSPVTLPNGQQQRYRTSPALDPTTGQPLLARPHSAFLWIPVHVWPYLMAAGGLVIIAICAIRLLL</sequence>
<accession>A0A516PX32</accession>
<evidence type="ECO:0000313" key="2">
    <source>
        <dbReference type="EMBL" id="QDP95733.1"/>
    </source>
</evidence>
<dbReference type="OrthoDB" id="5115121at2"/>
<feature type="transmembrane region" description="Helical" evidence="1">
    <location>
        <begin position="120"/>
        <end position="141"/>
    </location>
</feature>
<feature type="transmembrane region" description="Helical" evidence="1">
    <location>
        <begin position="7"/>
        <end position="31"/>
    </location>
</feature>
<protein>
    <submittedName>
        <fullName evidence="2">Uncharacterized protein</fullName>
    </submittedName>
</protein>
<organism evidence="2 3">
    <name type="scientific">Microlunatus elymi</name>
    <dbReference type="NCBI Taxonomy" id="2596828"/>
    <lineage>
        <taxon>Bacteria</taxon>
        <taxon>Bacillati</taxon>
        <taxon>Actinomycetota</taxon>
        <taxon>Actinomycetes</taxon>
        <taxon>Propionibacteriales</taxon>
        <taxon>Propionibacteriaceae</taxon>
        <taxon>Microlunatus</taxon>
    </lineage>
</organism>
<name>A0A516PX32_9ACTN</name>
<feature type="transmembrane region" description="Helical" evidence="1">
    <location>
        <begin position="37"/>
        <end position="57"/>
    </location>
</feature>
<gene>
    <name evidence="2" type="ORF">FOE78_07290</name>
</gene>